<evidence type="ECO:0000313" key="2">
    <source>
        <dbReference type="Proteomes" id="UP000297065"/>
    </source>
</evidence>
<protein>
    <submittedName>
        <fullName evidence="1">Uncharacterized protein</fullName>
    </submittedName>
</protein>
<dbReference type="OrthoDB" id="569000at2"/>
<dbReference type="EMBL" id="CP036295">
    <property type="protein sequence ID" value="QCC86658.1"/>
    <property type="molecule type" value="Genomic_DNA"/>
</dbReference>
<dbReference type="Proteomes" id="UP000297065">
    <property type="component" value="Chromosome"/>
</dbReference>
<organism evidence="1 2">
    <name type="scientific">Desulfovibrio desulfuricans</name>
    <dbReference type="NCBI Taxonomy" id="876"/>
    <lineage>
        <taxon>Bacteria</taxon>
        <taxon>Pseudomonadati</taxon>
        <taxon>Thermodesulfobacteriota</taxon>
        <taxon>Desulfovibrionia</taxon>
        <taxon>Desulfovibrionales</taxon>
        <taxon>Desulfovibrionaceae</taxon>
        <taxon>Desulfovibrio</taxon>
    </lineage>
</organism>
<dbReference type="InterPro" id="IPR046653">
    <property type="entry name" value="DUF6765"/>
</dbReference>
<gene>
    <name evidence="1" type="ORF">DDIC_12375</name>
</gene>
<reference evidence="1 2" key="1">
    <citation type="submission" date="2019-02" db="EMBL/GenBank/DDBJ databases">
        <title>Complete Genome Sequence of Desulfovibrio desulfuricans IC1, a Sulfonate Utilizing Anaerobe.</title>
        <authorList>
            <person name="Day L.A."/>
            <person name="De Leon K.B."/>
            <person name="Wall J.D."/>
        </authorList>
    </citation>
    <scope>NUCLEOTIDE SEQUENCE [LARGE SCALE GENOMIC DNA]</scope>
    <source>
        <strain evidence="1 2">IC1</strain>
    </source>
</reference>
<accession>A0A4P7UNN4</accession>
<proteinExistence type="predicted"/>
<dbReference type="AlphaFoldDB" id="A0A4P7UNN4"/>
<dbReference type="RefSeq" id="WP_136400722.1">
    <property type="nucleotide sequence ID" value="NZ_CP036295.1"/>
</dbReference>
<name>A0A4P7UNN4_DESDE</name>
<evidence type="ECO:0000313" key="1">
    <source>
        <dbReference type="EMBL" id="QCC86658.1"/>
    </source>
</evidence>
<dbReference type="Pfam" id="PF20551">
    <property type="entry name" value="DUF6765"/>
    <property type="match status" value="1"/>
</dbReference>
<sequence>MQKDMHYFCTFAMARASGIPAVDANTVAYASQFVDDSTRYDSKVHEDGGLLFGITTAHSPLEALVRSPRDHLSKFEDQRKVWVPFHFFPGGKGTTFREKIICVKNGDLANEMFKNNLSVALTKDYCLELLGISSHVYADTFSHYGFSGMCSPYNRVDQDSLGEQYASKKGILSTLSHAYDVVKDCIIGGGAEKFTDALGHGPVSDLPDRPFEEWSFSYEVDCPSRDSDSSRKNYETYLEYCEKVYGYFMQFADKYYGAKCLIPFEEMRTELVGLLQYKGELEEREAYWKASGLTAGVADYDPEEWENDKKRFVYRNSSSDGIATHAYRFHQAAAYHRYHVLKDMLPSRGIAVY</sequence>